<dbReference type="AlphaFoldDB" id="A0A2M6WJD6"/>
<evidence type="ECO:0000256" key="4">
    <source>
        <dbReference type="ARBA" id="ARBA00023284"/>
    </source>
</evidence>
<feature type="domain" description="Thioredoxin" evidence="6">
    <location>
        <begin position="35"/>
        <end position="174"/>
    </location>
</feature>
<dbReference type="GO" id="GO:0016491">
    <property type="term" value="F:oxidoreductase activity"/>
    <property type="evidence" value="ECO:0007669"/>
    <property type="project" value="InterPro"/>
</dbReference>
<keyword evidence="4" id="KW-0676">Redox-active center</keyword>
<feature type="transmembrane region" description="Helical" evidence="5">
    <location>
        <begin position="6"/>
        <end position="24"/>
    </location>
</feature>
<evidence type="ECO:0000256" key="5">
    <source>
        <dbReference type="SAM" id="Phobius"/>
    </source>
</evidence>
<sequence>MFVKKIYWTIGIVFIVLGAVAFYFPQQSVQESNDEVVNDELFDLVFADYEGNKVTLRDFKGTPLVVNVWAKWCPFCRKELPDFVTIQKEFGEDVLFIAIDRNESLGVAKDYTDELGITHDLVFLLDQTDRFYSSIGGFSMPETIFVDSSGVIQFHKRGVMDLAEIRRRTQELLSL</sequence>
<dbReference type="GO" id="GO:0017004">
    <property type="term" value="P:cytochrome complex assembly"/>
    <property type="evidence" value="ECO:0007669"/>
    <property type="project" value="UniProtKB-KW"/>
</dbReference>
<dbReference type="GO" id="GO:0030313">
    <property type="term" value="C:cell envelope"/>
    <property type="evidence" value="ECO:0007669"/>
    <property type="project" value="UniProtKB-SubCell"/>
</dbReference>
<evidence type="ECO:0000313" key="7">
    <source>
        <dbReference type="EMBL" id="PIT92879.1"/>
    </source>
</evidence>
<dbReference type="CDD" id="cd02966">
    <property type="entry name" value="TlpA_like_family"/>
    <property type="match status" value="1"/>
</dbReference>
<evidence type="ECO:0000256" key="3">
    <source>
        <dbReference type="ARBA" id="ARBA00023157"/>
    </source>
</evidence>
<dbReference type="Pfam" id="PF08534">
    <property type="entry name" value="Redoxin"/>
    <property type="match status" value="1"/>
</dbReference>
<keyword evidence="5" id="KW-1133">Transmembrane helix</keyword>
<protein>
    <recommendedName>
        <fullName evidence="6">Thioredoxin domain-containing protein</fullName>
    </recommendedName>
</protein>
<proteinExistence type="predicted"/>
<dbReference type="PANTHER" id="PTHR42852:SF6">
    <property type="entry name" value="THIOL:DISULFIDE INTERCHANGE PROTEIN DSBE"/>
    <property type="match status" value="1"/>
</dbReference>
<dbReference type="SUPFAM" id="SSF52833">
    <property type="entry name" value="Thioredoxin-like"/>
    <property type="match status" value="1"/>
</dbReference>
<dbReference type="Gene3D" id="3.40.30.10">
    <property type="entry name" value="Glutaredoxin"/>
    <property type="match status" value="1"/>
</dbReference>
<keyword evidence="2" id="KW-0201">Cytochrome c-type biogenesis</keyword>
<dbReference type="EMBL" id="PFBA01000001">
    <property type="protein sequence ID" value="PIT92879.1"/>
    <property type="molecule type" value="Genomic_DNA"/>
</dbReference>
<keyword evidence="5" id="KW-0812">Transmembrane</keyword>
<dbReference type="PROSITE" id="PS51352">
    <property type="entry name" value="THIOREDOXIN_2"/>
    <property type="match status" value="1"/>
</dbReference>
<keyword evidence="3" id="KW-1015">Disulfide bond</keyword>
<dbReference type="InterPro" id="IPR013740">
    <property type="entry name" value="Redoxin"/>
</dbReference>
<evidence type="ECO:0000256" key="2">
    <source>
        <dbReference type="ARBA" id="ARBA00022748"/>
    </source>
</evidence>
<dbReference type="InterPro" id="IPR013766">
    <property type="entry name" value="Thioredoxin_domain"/>
</dbReference>
<evidence type="ECO:0000313" key="8">
    <source>
        <dbReference type="Proteomes" id="UP000228635"/>
    </source>
</evidence>
<dbReference type="Proteomes" id="UP000228635">
    <property type="component" value="Unassembled WGS sequence"/>
</dbReference>
<evidence type="ECO:0000259" key="6">
    <source>
        <dbReference type="PROSITE" id="PS51352"/>
    </source>
</evidence>
<evidence type="ECO:0000256" key="1">
    <source>
        <dbReference type="ARBA" id="ARBA00004196"/>
    </source>
</evidence>
<dbReference type="InterPro" id="IPR036249">
    <property type="entry name" value="Thioredoxin-like_sf"/>
</dbReference>
<comment type="caution">
    <text evidence="7">The sequence shown here is derived from an EMBL/GenBank/DDBJ whole genome shotgun (WGS) entry which is preliminary data.</text>
</comment>
<comment type="subcellular location">
    <subcellularLocation>
        <location evidence="1">Cell envelope</location>
    </subcellularLocation>
</comment>
<reference evidence="8" key="1">
    <citation type="submission" date="2017-09" db="EMBL/GenBank/DDBJ databases">
        <title>Depth-based differentiation of microbial function through sediment-hosted aquifers and enrichment of novel symbionts in the deep terrestrial subsurface.</title>
        <authorList>
            <person name="Probst A.J."/>
            <person name="Ladd B."/>
            <person name="Jarett J.K."/>
            <person name="Geller-Mcgrath D.E."/>
            <person name="Sieber C.M.K."/>
            <person name="Emerson J.B."/>
            <person name="Anantharaman K."/>
            <person name="Thomas B.C."/>
            <person name="Malmstrom R."/>
            <person name="Stieglmeier M."/>
            <person name="Klingl A."/>
            <person name="Woyke T."/>
            <person name="Ryan C.M."/>
            <person name="Banfield J.F."/>
        </authorList>
    </citation>
    <scope>NUCLEOTIDE SEQUENCE [LARGE SCALE GENOMIC DNA]</scope>
</reference>
<dbReference type="InterPro" id="IPR050553">
    <property type="entry name" value="Thioredoxin_ResA/DsbE_sf"/>
</dbReference>
<keyword evidence="5" id="KW-0472">Membrane</keyword>
<name>A0A2M6WJD6_9BACT</name>
<gene>
    <name evidence="7" type="ORF">COU08_00020</name>
</gene>
<accession>A0A2M6WJD6</accession>
<organism evidence="7 8">
    <name type="scientific">Candidatus Harrisonbacteria bacterium CG10_big_fil_rev_8_21_14_0_10_42_17</name>
    <dbReference type="NCBI Taxonomy" id="1974584"/>
    <lineage>
        <taxon>Bacteria</taxon>
        <taxon>Candidatus Harrisoniibacteriota</taxon>
    </lineage>
</organism>
<dbReference type="PANTHER" id="PTHR42852">
    <property type="entry name" value="THIOL:DISULFIDE INTERCHANGE PROTEIN DSBE"/>
    <property type="match status" value="1"/>
</dbReference>